<keyword evidence="2 5" id="KW-0812">Transmembrane</keyword>
<dbReference type="FunFam" id="1.20.144.10:FF:000015">
    <property type="entry name" value="Aureobasidin resistance protein Aur1"/>
    <property type="match status" value="1"/>
</dbReference>
<dbReference type="Pfam" id="PF14378">
    <property type="entry name" value="PAP2_3"/>
    <property type="match status" value="1"/>
</dbReference>
<dbReference type="AlphaFoldDB" id="A0A9P8IGB4"/>
<keyword evidence="3 5" id="KW-1133">Transmembrane helix</keyword>
<comment type="caution">
    <text evidence="7">The sequence shown here is derived from an EMBL/GenBank/DDBJ whole genome shotgun (WGS) entry which is preliminary data.</text>
</comment>
<dbReference type="CDD" id="cd03386">
    <property type="entry name" value="PAP2_Aur1_like"/>
    <property type="match status" value="1"/>
</dbReference>
<evidence type="ECO:0000256" key="1">
    <source>
        <dbReference type="ARBA" id="ARBA00004141"/>
    </source>
</evidence>
<dbReference type="Proteomes" id="UP000698800">
    <property type="component" value="Unassembled WGS sequence"/>
</dbReference>
<evidence type="ECO:0000313" key="7">
    <source>
        <dbReference type="EMBL" id="KAH0543974.1"/>
    </source>
</evidence>
<gene>
    <name evidence="7" type="ORF">FGG08_001741</name>
</gene>
<dbReference type="InterPro" id="IPR000326">
    <property type="entry name" value="PAP2/HPO"/>
</dbReference>
<evidence type="ECO:0000313" key="8">
    <source>
        <dbReference type="Proteomes" id="UP000698800"/>
    </source>
</evidence>
<dbReference type="GO" id="GO:0016020">
    <property type="term" value="C:membrane"/>
    <property type="evidence" value="ECO:0007669"/>
    <property type="project" value="UniProtKB-SubCell"/>
</dbReference>
<name>A0A9P8IGB4_9PEZI</name>
<accession>A0A9P8IGB4</accession>
<dbReference type="GO" id="GO:0030148">
    <property type="term" value="P:sphingolipid biosynthetic process"/>
    <property type="evidence" value="ECO:0007669"/>
    <property type="project" value="TreeGrafter"/>
</dbReference>
<organism evidence="7 8">
    <name type="scientific">Glutinoglossum americanum</name>
    <dbReference type="NCBI Taxonomy" id="1670608"/>
    <lineage>
        <taxon>Eukaryota</taxon>
        <taxon>Fungi</taxon>
        <taxon>Dikarya</taxon>
        <taxon>Ascomycota</taxon>
        <taxon>Pezizomycotina</taxon>
        <taxon>Geoglossomycetes</taxon>
        <taxon>Geoglossales</taxon>
        <taxon>Geoglossaceae</taxon>
        <taxon>Glutinoglossum</taxon>
    </lineage>
</organism>
<dbReference type="InterPro" id="IPR036938">
    <property type="entry name" value="PAP2/HPO_sf"/>
</dbReference>
<dbReference type="InterPro" id="IPR026841">
    <property type="entry name" value="Aur1/Ipt1"/>
</dbReference>
<evidence type="ECO:0000256" key="2">
    <source>
        <dbReference type="ARBA" id="ARBA00022692"/>
    </source>
</evidence>
<evidence type="ECO:0000256" key="5">
    <source>
        <dbReference type="SAM" id="Phobius"/>
    </source>
</evidence>
<comment type="subcellular location">
    <subcellularLocation>
        <location evidence="1">Membrane</location>
        <topology evidence="1">Multi-pass membrane protein</topology>
    </subcellularLocation>
</comment>
<dbReference type="GO" id="GO:0070916">
    <property type="term" value="C:inositol phosphoceramide synthase complex"/>
    <property type="evidence" value="ECO:0007669"/>
    <property type="project" value="TreeGrafter"/>
</dbReference>
<feature type="transmembrane region" description="Helical" evidence="5">
    <location>
        <begin position="82"/>
        <end position="102"/>
    </location>
</feature>
<reference evidence="7" key="1">
    <citation type="submission" date="2021-03" db="EMBL/GenBank/DDBJ databases">
        <title>Comparative genomics and phylogenomic investigation of the class Geoglossomycetes provide insights into ecological specialization and systematics.</title>
        <authorList>
            <person name="Melie T."/>
            <person name="Pirro S."/>
            <person name="Miller A.N."/>
            <person name="Quandt A."/>
        </authorList>
    </citation>
    <scope>NUCLEOTIDE SEQUENCE</scope>
    <source>
        <strain evidence="7">GBOQ0MN5Z8</strain>
    </source>
</reference>
<keyword evidence="4 5" id="KW-0472">Membrane</keyword>
<dbReference type="EMBL" id="JAGHQL010000024">
    <property type="protein sequence ID" value="KAH0543974.1"/>
    <property type="molecule type" value="Genomic_DNA"/>
</dbReference>
<feature type="domain" description="Phosphatidic acid phosphatase type 2/haloperoxidase" evidence="6">
    <location>
        <begin position="6"/>
        <end position="97"/>
    </location>
</feature>
<dbReference type="PANTHER" id="PTHR31310:SF11">
    <property type="entry name" value="INOSITOL PHOSPHORYLCERAMIDE SYNTHASE CATALYTIC SUBUNIT AUR1"/>
    <property type="match status" value="1"/>
</dbReference>
<evidence type="ECO:0000256" key="4">
    <source>
        <dbReference type="ARBA" id="ARBA00023136"/>
    </source>
</evidence>
<dbReference type="SUPFAM" id="SSF48317">
    <property type="entry name" value="Acid phosphatase/Vanadium-dependent haloperoxidase"/>
    <property type="match status" value="1"/>
</dbReference>
<proteinExistence type="predicted"/>
<dbReference type="OrthoDB" id="5784at2759"/>
<dbReference type="PANTHER" id="PTHR31310">
    <property type="match status" value="1"/>
</dbReference>
<protein>
    <recommendedName>
        <fullName evidence="6">Phosphatidic acid phosphatase type 2/haloperoxidase domain-containing protein</fullName>
    </recommendedName>
</protein>
<dbReference type="GO" id="GO:0006676">
    <property type="term" value="P:mannosyl diphosphorylinositol ceramide metabolic process"/>
    <property type="evidence" value="ECO:0007669"/>
    <property type="project" value="TreeGrafter"/>
</dbReference>
<dbReference type="Gene3D" id="1.20.144.10">
    <property type="entry name" value="Phosphatidic acid phosphatase type 2/haloperoxidase"/>
    <property type="match status" value="1"/>
</dbReference>
<feature type="transmembrane region" description="Helical" evidence="5">
    <location>
        <begin position="60"/>
        <end position="76"/>
    </location>
</feature>
<evidence type="ECO:0000259" key="6">
    <source>
        <dbReference type="SMART" id="SM00014"/>
    </source>
</evidence>
<sequence>MEGSPAGLERIDQLFGIDMYTSTFTASPLVFGAFPSLHAGCATIEALFMSHAFPKMRPIFISYVLWIWWATLYLSHHYAVDLVAGSLLAGIVFYVAKAKFLVRLQPDKDFRWDYDYTEVGDTPTGHVYGMDKFDADFKRTTSDGDDWTVGSSSLASSGCISPVDENGSLWEGETLASHSDSDTIEVVIEVPR</sequence>
<evidence type="ECO:0000256" key="3">
    <source>
        <dbReference type="ARBA" id="ARBA00022989"/>
    </source>
</evidence>
<dbReference type="SMART" id="SM00014">
    <property type="entry name" value="acidPPc"/>
    <property type="match status" value="1"/>
</dbReference>
<dbReference type="InterPro" id="IPR052185">
    <property type="entry name" value="IPC_Synthase-Related"/>
</dbReference>
<keyword evidence="8" id="KW-1185">Reference proteome</keyword>